<dbReference type="PANTHER" id="PTHR46238:SF8">
    <property type="entry name" value="ENDONUCLEASE_EXONUCLEASE_PHOSPHATASE DOMAIN-CONTAINING PROTEIN"/>
    <property type="match status" value="1"/>
</dbReference>
<gene>
    <name evidence="1" type="ORF">HPBE_LOCUS930</name>
</gene>
<evidence type="ECO:0000313" key="1">
    <source>
        <dbReference type="EMBL" id="VDO19312.1"/>
    </source>
</evidence>
<reference evidence="1 2" key="1">
    <citation type="submission" date="2018-11" db="EMBL/GenBank/DDBJ databases">
        <authorList>
            <consortium name="Pathogen Informatics"/>
        </authorList>
    </citation>
    <scope>NUCLEOTIDE SEQUENCE [LARGE SCALE GENOMIC DNA]</scope>
</reference>
<accession>A0A183F437</accession>
<sequence>MTFEVDSRVSAAWSKWRSMTGVLCDKKKPERLKSKIYRAIVRPVAMYGAECWPATKEVETRLSVTDTKMVRWTVVVRRLDCIRNNELRQRFGVAPVAGKLREARLRWCGHVLRASGDTVRKIGLSIDVPWYSLGNAGLIRCTWT</sequence>
<protein>
    <submittedName>
        <fullName evidence="3">Reverse transcriptase</fullName>
    </submittedName>
</protein>
<dbReference type="OrthoDB" id="410104at2759"/>
<reference evidence="3" key="2">
    <citation type="submission" date="2019-09" db="UniProtKB">
        <authorList>
            <consortium name="WormBaseParasite"/>
        </authorList>
    </citation>
    <scope>IDENTIFICATION</scope>
</reference>
<evidence type="ECO:0000313" key="2">
    <source>
        <dbReference type="Proteomes" id="UP000050761"/>
    </source>
</evidence>
<name>A0A183F437_HELPZ</name>
<dbReference type="PANTHER" id="PTHR46238">
    <property type="entry name" value="REVERSE TRANSCRIPTASE DOMAIN-CONTAINING PROTEIN"/>
    <property type="match status" value="1"/>
</dbReference>
<dbReference type="EMBL" id="UZAH01000853">
    <property type="protein sequence ID" value="VDO19312.1"/>
    <property type="molecule type" value="Genomic_DNA"/>
</dbReference>
<accession>A0A3P7WPA0</accession>
<dbReference type="AlphaFoldDB" id="A0A183F437"/>
<dbReference type="Proteomes" id="UP000050761">
    <property type="component" value="Unassembled WGS sequence"/>
</dbReference>
<organism evidence="2 3">
    <name type="scientific">Heligmosomoides polygyrus</name>
    <name type="common">Parasitic roundworm</name>
    <dbReference type="NCBI Taxonomy" id="6339"/>
    <lineage>
        <taxon>Eukaryota</taxon>
        <taxon>Metazoa</taxon>
        <taxon>Ecdysozoa</taxon>
        <taxon>Nematoda</taxon>
        <taxon>Chromadorea</taxon>
        <taxon>Rhabditida</taxon>
        <taxon>Rhabditina</taxon>
        <taxon>Rhabditomorpha</taxon>
        <taxon>Strongyloidea</taxon>
        <taxon>Heligmosomidae</taxon>
        <taxon>Heligmosomoides</taxon>
    </lineage>
</organism>
<evidence type="ECO:0000313" key="3">
    <source>
        <dbReference type="WBParaSite" id="HPBE_0000092901-mRNA-1"/>
    </source>
</evidence>
<dbReference type="WBParaSite" id="HPBE_0000092901-mRNA-1">
    <property type="protein sequence ID" value="HPBE_0000092901-mRNA-1"/>
    <property type="gene ID" value="HPBE_0000092901"/>
</dbReference>
<keyword evidence="2" id="KW-1185">Reference proteome</keyword>
<proteinExistence type="predicted"/>